<organism evidence="6 7">
    <name type="scientific">Bradyrhizobium guangdongense</name>
    <dbReference type="NCBI Taxonomy" id="1325090"/>
    <lineage>
        <taxon>Bacteria</taxon>
        <taxon>Pseudomonadati</taxon>
        <taxon>Pseudomonadota</taxon>
        <taxon>Alphaproteobacteria</taxon>
        <taxon>Hyphomicrobiales</taxon>
        <taxon>Nitrobacteraceae</taxon>
        <taxon>Bradyrhizobium</taxon>
    </lineage>
</organism>
<keyword evidence="3" id="KW-0010">Activator</keyword>
<evidence type="ECO:0000313" key="6">
    <source>
        <dbReference type="EMBL" id="GGI22840.1"/>
    </source>
</evidence>
<evidence type="ECO:0000256" key="4">
    <source>
        <dbReference type="ARBA" id="ARBA00023163"/>
    </source>
</evidence>
<dbReference type="PROSITE" id="PS01124">
    <property type="entry name" value="HTH_ARAC_FAMILY_2"/>
    <property type="match status" value="1"/>
</dbReference>
<dbReference type="InterPro" id="IPR050204">
    <property type="entry name" value="AraC_XylS_family_regulators"/>
</dbReference>
<dbReference type="SUPFAM" id="SSF46689">
    <property type="entry name" value="Homeodomain-like"/>
    <property type="match status" value="2"/>
</dbReference>
<dbReference type="CDD" id="cd06976">
    <property type="entry name" value="cupin_MtlR-like_N"/>
    <property type="match status" value="1"/>
</dbReference>
<dbReference type="Proteomes" id="UP000625079">
    <property type="component" value="Unassembled WGS sequence"/>
</dbReference>
<keyword evidence="2" id="KW-0238">DNA-binding</keyword>
<dbReference type="PROSITE" id="PS00041">
    <property type="entry name" value="HTH_ARAC_FAMILY_1"/>
    <property type="match status" value="1"/>
</dbReference>
<dbReference type="AlphaFoldDB" id="A0AA87W5V3"/>
<dbReference type="InterPro" id="IPR009057">
    <property type="entry name" value="Homeodomain-like_sf"/>
</dbReference>
<dbReference type="Pfam" id="PF02311">
    <property type="entry name" value="AraC_binding"/>
    <property type="match status" value="1"/>
</dbReference>
<dbReference type="SMART" id="SM00342">
    <property type="entry name" value="HTH_ARAC"/>
    <property type="match status" value="1"/>
</dbReference>
<accession>A0AA87W5V3</accession>
<gene>
    <name evidence="6" type="ORF">GCM10010987_21410</name>
</gene>
<name>A0AA87W5V3_9BRAD</name>
<dbReference type="EMBL" id="BMHC01000002">
    <property type="protein sequence ID" value="GGI22840.1"/>
    <property type="molecule type" value="Genomic_DNA"/>
</dbReference>
<evidence type="ECO:0000256" key="3">
    <source>
        <dbReference type="ARBA" id="ARBA00023159"/>
    </source>
</evidence>
<dbReference type="SUPFAM" id="SSF51215">
    <property type="entry name" value="Regulatory protein AraC"/>
    <property type="match status" value="1"/>
</dbReference>
<dbReference type="Pfam" id="PF12833">
    <property type="entry name" value="HTH_18"/>
    <property type="match status" value="1"/>
</dbReference>
<evidence type="ECO:0000256" key="1">
    <source>
        <dbReference type="ARBA" id="ARBA00023015"/>
    </source>
</evidence>
<dbReference type="GO" id="GO:0003700">
    <property type="term" value="F:DNA-binding transcription factor activity"/>
    <property type="evidence" value="ECO:0007669"/>
    <property type="project" value="InterPro"/>
</dbReference>
<dbReference type="InterPro" id="IPR018062">
    <property type="entry name" value="HTH_AraC-typ_CS"/>
</dbReference>
<keyword evidence="4" id="KW-0804">Transcription</keyword>
<sequence length="363" mass="40825">MIRLRNPSRDMPAGPQCMSKKYQSHIEIVVAGPDTARYDLGREEALKQIQPIREQVRLIANRTGLKGADMEPDLEVVQIRRGESFKAWSHGYPFHTVRWHFHPEYELHQVVTTSGRYFVGDFIGEFEPGNLVLTGPNLPHNWVSDVPAGNTIPLRGRVLQFSEEFIGDLMKVMPELSGLAALLDFSRRGALFTRSTSDKISPLMEEIVTANGVRRIELFLMILGTLSRARNVRPLSSPNYLPDPSGYMSAGMNKALAFIRQNLTQPFGESELAAIAGQSPSAFSRSFRRHTGMSLVQYVKRLRVNLACQILMSDEQASITDICFEVGFNNLSNFNRQFLAEKGMPPSRFRRLLAQNIDTARAA</sequence>
<evidence type="ECO:0000259" key="5">
    <source>
        <dbReference type="PROSITE" id="PS01124"/>
    </source>
</evidence>
<dbReference type="InterPro" id="IPR037923">
    <property type="entry name" value="HTH-like"/>
</dbReference>
<evidence type="ECO:0000256" key="2">
    <source>
        <dbReference type="ARBA" id="ARBA00023125"/>
    </source>
</evidence>
<evidence type="ECO:0000313" key="7">
    <source>
        <dbReference type="Proteomes" id="UP000625079"/>
    </source>
</evidence>
<reference evidence="6" key="1">
    <citation type="journal article" date="2014" name="Int. J. Syst. Evol. Microbiol.">
        <title>Complete genome sequence of Corynebacterium casei LMG S-19264T (=DSM 44701T), isolated from a smear-ripened cheese.</title>
        <authorList>
            <consortium name="US DOE Joint Genome Institute (JGI-PGF)"/>
            <person name="Walter F."/>
            <person name="Albersmeier A."/>
            <person name="Kalinowski J."/>
            <person name="Ruckert C."/>
        </authorList>
    </citation>
    <scope>NUCLEOTIDE SEQUENCE</scope>
    <source>
        <strain evidence="6">CGMCC 1.15034</strain>
    </source>
</reference>
<dbReference type="InterPro" id="IPR003313">
    <property type="entry name" value="AraC-bd"/>
</dbReference>
<proteinExistence type="predicted"/>
<reference evidence="6" key="2">
    <citation type="submission" date="2022-12" db="EMBL/GenBank/DDBJ databases">
        <authorList>
            <person name="Sun Q."/>
            <person name="Zhou Y."/>
        </authorList>
    </citation>
    <scope>NUCLEOTIDE SEQUENCE</scope>
    <source>
        <strain evidence="6">CGMCC 1.15034</strain>
    </source>
</reference>
<protein>
    <submittedName>
        <fullName evidence="6">AraC family transcriptional regulator</fullName>
    </submittedName>
</protein>
<feature type="domain" description="HTH araC/xylS-type" evidence="5">
    <location>
        <begin position="253"/>
        <end position="352"/>
    </location>
</feature>
<dbReference type="Gene3D" id="1.10.10.60">
    <property type="entry name" value="Homeodomain-like"/>
    <property type="match status" value="2"/>
</dbReference>
<comment type="caution">
    <text evidence="6">The sequence shown here is derived from an EMBL/GenBank/DDBJ whole genome shotgun (WGS) entry which is preliminary data.</text>
</comment>
<dbReference type="InterPro" id="IPR018060">
    <property type="entry name" value="HTH_AraC"/>
</dbReference>
<dbReference type="GO" id="GO:0043565">
    <property type="term" value="F:sequence-specific DNA binding"/>
    <property type="evidence" value="ECO:0007669"/>
    <property type="project" value="InterPro"/>
</dbReference>
<dbReference type="PANTHER" id="PTHR46796">
    <property type="entry name" value="HTH-TYPE TRANSCRIPTIONAL ACTIVATOR RHAS-RELATED"/>
    <property type="match status" value="1"/>
</dbReference>
<keyword evidence="1" id="KW-0805">Transcription regulation</keyword>